<evidence type="ECO:0000313" key="4">
    <source>
        <dbReference type="EMBL" id="MBB5713296.1"/>
    </source>
</evidence>
<dbReference type="SUPFAM" id="SSF47413">
    <property type="entry name" value="lambda repressor-like DNA-binding domains"/>
    <property type="match status" value="1"/>
</dbReference>
<dbReference type="InterPro" id="IPR050400">
    <property type="entry name" value="Bact_Cytoskel_RodZ"/>
</dbReference>
<name>A0A7W9B9U8_9SPHN</name>
<evidence type="ECO:0000256" key="1">
    <source>
        <dbReference type="SAM" id="MobiDB-lite"/>
    </source>
</evidence>
<dbReference type="Proteomes" id="UP000546200">
    <property type="component" value="Unassembled WGS sequence"/>
</dbReference>
<gene>
    <name evidence="4" type="ORF">FHS94_000115</name>
</gene>
<evidence type="ECO:0000313" key="5">
    <source>
        <dbReference type="Proteomes" id="UP000546200"/>
    </source>
</evidence>
<dbReference type="CDD" id="cd00093">
    <property type="entry name" value="HTH_XRE"/>
    <property type="match status" value="1"/>
</dbReference>
<feature type="region of interest" description="Disordered" evidence="1">
    <location>
        <begin position="141"/>
        <end position="169"/>
    </location>
</feature>
<protein>
    <submittedName>
        <fullName evidence="4">Cytoskeletal protein RodZ</fullName>
    </submittedName>
</protein>
<dbReference type="EMBL" id="JACIJK010000001">
    <property type="protein sequence ID" value="MBB5713296.1"/>
    <property type="molecule type" value="Genomic_DNA"/>
</dbReference>
<keyword evidence="2" id="KW-0812">Transmembrane</keyword>
<reference evidence="4 5" key="1">
    <citation type="submission" date="2020-08" db="EMBL/GenBank/DDBJ databases">
        <title>Genomic Encyclopedia of Type Strains, Phase IV (KMG-IV): sequencing the most valuable type-strain genomes for metagenomic binning, comparative biology and taxonomic classification.</title>
        <authorList>
            <person name="Goeker M."/>
        </authorList>
    </citation>
    <scope>NUCLEOTIDE SEQUENCE [LARGE SCALE GENOMIC DNA]</scope>
    <source>
        <strain evidence="4 5">DSM 100044</strain>
    </source>
</reference>
<evidence type="ECO:0000259" key="3">
    <source>
        <dbReference type="PROSITE" id="PS50943"/>
    </source>
</evidence>
<dbReference type="GO" id="GO:0003677">
    <property type="term" value="F:DNA binding"/>
    <property type="evidence" value="ECO:0007669"/>
    <property type="project" value="InterPro"/>
</dbReference>
<comment type="caution">
    <text evidence="4">The sequence shown here is derived from an EMBL/GenBank/DDBJ whole genome shotgun (WGS) entry which is preliminary data.</text>
</comment>
<keyword evidence="5" id="KW-1185">Reference proteome</keyword>
<dbReference type="PANTHER" id="PTHR34475:SF1">
    <property type="entry name" value="CYTOSKELETON PROTEIN RODZ"/>
    <property type="match status" value="1"/>
</dbReference>
<feature type="region of interest" description="Disordered" evidence="1">
    <location>
        <begin position="263"/>
        <end position="285"/>
    </location>
</feature>
<dbReference type="PANTHER" id="PTHR34475">
    <property type="match status" value="1"/>
</dbReference>
<sequence length="285" mass="28871">MTDAAGPSPVPTPATGGQMLRAAREARGLTLDEVGARTRVPLRHLQAIEASDYAQLPSPTYAVGFAKAFARAVGADEVAVGSRIRTEVASLGRRQTDYTPYEVADPARVPSRGVAILGIGAALAVLVFALLWFGSGWTRSGEPGRADTPAPAGPVASAPVPAASPAVPTGGQVTLAATDEVWLRVYDAENKTLYQGTMKQGDRFDVPAGAREPKINVGRPDKLQVTLNGSAVPPLGSGARPIKDVRVDAASIAARLSGAAASGATTTLSAGSGAAVAGSSPAAND</sequence>
<accession>A0A7W9B9U8</accession>
<dbReference type="RefSeq" id="WP_246348271.1">
    <property type="nucleotide sequence ID" value="NZ_JACIJK010000001.1"/>
</dbReference>
<evidence type="ECO:0000256" key="2">
    <source>
        <dbReference type="SAM" id="Phobius"/>
    </source>
</evidence>
<dbReference type="Pfam" id="PF13464">
    <property type="entry name" value="RodZ_C"/>
    <property type="match status" value="1"/>
</dbReference>
<feature type="domain" description="HTH cro/C1-type" evidence="3">
    <location>
        <begin position="20"/>
        <end position="49"/>
    </location>
</feature>
<dbReference type="AlphaFoldDB" id="A0A7W9B9U8"/>
<feature type="transmembrane region" description="Helical" evidence="2">
    <location>
        <begin position="114"/>
        <end position="133"/>
    </location>
</feature>
<organism evidence="4 5">
    <name type="scientific">Sphingomonas aerophila</name>
    <dbReference type="NCBI Taxonomy" id="1344948"/>
    <lineage>
        <taxon>Bacteria</taxon>
        <taxon>Pseudomonadati</taxon>
        <taxon>Pseudomonadota</taxon>
        <taxon>Alphaproteobacteria</taxon>
        <taxon>Sphingomonadales</taxon>
        <taxon>Sphingomonadaceae</taxon>
        <taxon>Sphingomonas</taxon>
    </lineage>
</organism>
<dbReference type="InterPro" id="IPR010982">
    <property type="entry name" value="Lambda_DNA-bd_dom_sf"/>
</dbReference>
<feature type="compositionally biased region" description="Low complexity" evidence="1">
    <location>
        <begin position="148"/>
        <end position="169"/>
    </location>
</feature>
<dbReference type="PROSITE" id="PS50943">
    <property type="entry name" value="HTH_CROC1"/>
    <property type="match status" value="1"/>
</dbReference>
<dbReference type="Pfam" id="PF13413">
    <property type="entry name" value="HTH_25"/>
    <property type="match status" value="1"/>
</dbReference>
<dbReference type="InterPro" id="IPR025194">
    <property type="entry name" value="RodZ-like_C"/>
</dbReference>
<dbReference type="SMART" id="SM00530">
    <property type="entry name" value="HTH_XRE"/>
    <property type="match status" value="1"/>
</dbReference>
<dbReference type="Gene3D" id="1.10.260.40">
    <property type="entry name" value="lambda repressor-like DNA-binding domains"/>
    <property type="match status" value="1"/>
</dbReference>
<dbReference type="InterPro" id="IPR001387">
    <property type="entry name" value="Cro/C1-type_HTH"/>
</dbReference>
<proteinExistence type="predicted"/>
<keyword evidence="2" id="KW-1133">Transmembrane helix</keyword>
<keyword evidence="2" id="KW-0472">Membrane</keyword>